<sequence length="362" mass="40192">MDLAQSLCVQAPTANARYILQEALRNMTEVAQLEVITEIFTASKAFDEGICELVDAAWTHLCKNNLWSFKYESIERYRKLICYQEIVEPIIKRFRRSDRAKLMSLSTIERSWQRPLEQILPEVLRPQAWSKHMLSVLAQLSTHCSLEHAVALLQDSIDQRPPRSRHTQTLIASDVQRALKKLRGSRGGGGSAETKRNEIVFHSPTPSHTEPDISNSPAADGECRTRSTSNSSNASAPSNTPSEGINRDINLAGLYPATESLECGCLPICLPLVILFGGNTPLMTQGVMVKLYAWARNVSWSSICLLHLRSLASLDLGDIAFLWSQEEIIAHVEKILLHGPTDITGVGVILNKFSSSELALCM</sequence>
<keyword evidence="3" id="KW-1185">Reference proteome</keyword>
<dbReference type="GeneID" id="37062804"/>
<dbReference type="RefSeq" id="XP_025395481.1">
    <property type="nucleotide sequence ID" value="XM_025540567.1"/>
</dbReference>
<dbReference type="EMBL" id="MSFL01000034">
    <property type="protein sequence ID" value="PWY69125.1"/>
    <property type="molecule type" value="Genomic_DNA"/>
</dbReference>
<dbReference type="VEuPathDB" id="FungiDB:BO70DRAFT_322935"/>
<dbReference type="OrthoDB" id="4505337at2759"/>
<feature type="compositionally biased region" description="Polar residues" evidence="1">
    <location>
        <begin position="204"/>
        <end position="217"/>
    </location>
</feature>
<feature type="region of interest" description="Disordered" evidence="1">
    <location>
        <begin position="182"/>
        <end position="243"/>
    </location>
</feature>
<dbReference type="Proteomes" id="UP000247233">
    <property type="component" value="Unassembled WGS sequence"/>
</dbReference>
<feature type="compositionally biased region" description="Low complexity" evidence="1">
    <location>
        <begin position="226"/>
        <end position="242"/>
    </location>
</feature>
<proteinExistence type="predicted"/>
<protein>
    <submittedName>
        <fullName evidence="2">Uncharacterized protein</fullName>
    </submittedName>
</protein>
<reference evidence="2 3" key="1">
    <citation type="submission" date="2016-12" db="EMBL/GenBank/DDBJ databases">
        <title>The genomes of Aspergillus section Nigri reveals drivers in fungal speciation.</title>
        <authorList>
            <consortium name="DOE Joint Genome Institute"/>
            <person name="Vesth T.C."/>
            <person name="Nybo J."/>
            <person name="Theobald S."/>
            <person name="Brandl J."/>
            <person name="Frisvad J.C."/>
            <person name="Nielsen K.F."/>
            <person name="Lyhne E.K."/>
            <person name="Kogle M.E."/>
            <person name="Kuo A."/>
            <person name="Riley R."/>
            <person name="Clum A."/>
            <person name="Nolan M."/>
            <person name="Lipzen A."/>
            <person name="Salamov A."/>
            <person name="Henrissat B."/>
            <person name="Wiebenga A."/>
            <person name="De Vries R.P."/>
            <person name="Grigoriev I.V."/>
            <person name="Mortensen U.H."/>
            <person name="Andersen M.R."/>
            <person name="Baker S.E."/>
        </authorList>
    </citation>
    <scope>NUCLEOTIDE SEQUENCE [LARGE SCALE GENOMIC DNA]</scope>
    <source>
        <strain evidence="2 3">CBS 117.55</strain>
    </source>
</reference>
<evidence type="ECO:0000256" key="1">
    <source>
        <dbReference type="SAM" id="MobiDB-lite"/>
    </source>
</evidence>
<comment type="caution">
    <text evidence="2">The sequence shown here is derived from an EMBL/GenBank/DDBJ whole genome shotgun (WGS) entry which is preliminary data.</text>
</comment>
<gene>
    <name evidence="2" type="ORF">BO70DRAFT_322935</name>
</gene>
<organism evidence="2 3">
    <name type="scientific">Aspergillus heteromorphus CBS 117.55</name>
    <dbReference type="NCBI Taxonomy" id="1448321"/>
    <lineage>
        <taxon>Eukaryota</taxon>
        <taxon>Fungi</taxon>
        <taxon>Dikarya</taxon>
        <taxon>Ascomycota</taxon>
        <taxon>Pezizomycotina</taxon>
        <taxon>Eurotiomycetes</taxon>
        <taxon>Eurotiomycetidae</taxon>
        <taxon>Eurotiales</taxon>
        <taxon>Aspergillaceae</taxon>
        <taxon>Aspergillus</taxon>
        <taxon>Aspergillus subgen. Circumdati</taxon>
    </lineage>
</organism>
<evidence type="ECO:0000313" key="2">
    <source>
        <dbReference type="EMBL" id="PWY69125.1"/>
    </source>
</evidence>
<dbReference type="AlphaFoldDB" id="A0A317V4U4"/>
<accession>A0A317V4U4</accession>
<name>A0A317V4U4_9EURO</name>
<evidence type="ECO:0000313" key="3">
    <source>
        <dbReference type="Proteomes" id="UP000247233"/>
    </source>
</evidence>